<evidence type="ECO:0000313" key="4">
    <source>
        <dbReference type="EMBL" id="PVZ94914.1"/>
    </source>
</evidence>
<feature type="compositionally biased region" description="Polar residues" evidence="2">
    <location>
        <begin position="21"/>
        <end position="32"/>
    </location>
</feature>
<dbReference type="InterPro" id="IPR011542">
    <property type="entry name" value="SUF_FeS_clus_asmbl_SufD"/>
</dbReference>
<proteinExistence type="inferred from homology"/>
<dbReference type="SUPFAM" id="SSF101960">
    <property type="entry name" value="Stabilizer of iron transporter SufD"/>
    <property type="match status" value="1"/>
</dbReference>
<evidence type="ECO:0000313" key="5">
    <source>
        <dbReference type="Proteomes" id="UP000244893"/>
    </source>
</evidence>
<gene>
    <name evidence="4" type="primary">sufD</name>
    <name evidence="4" type="ORF">DDQ50_11930</name>
</gene>
<dbReference type="Pfam" id="PF01458">
    <property type="entry name" value="SUFBD_core"/>
    <property type="match status" value="1"/>
</dbReference>
<dbReference type="EMBL" id="QEOP01000002">
    <property type="protein sequence ID" value="PVZ94914.1"/>
    <property type="molecule type" value="Genomic_DNA"/>
</dbReference>
<comment type="caution">
    <text evidence="4">The sequence shown here is derived from an EMBL/GenBank/DDBJ whole genome shotgun (WGS) entry which is preliminary data.</text>
</comment>
<dbReference type="InterPro" id="IPR000825">
    <property type="entry name" value="SUF_FeS_clus_asmbl_SufBD_core"/>
</dbReference>
<feature type="domain" description="SUF system FeS cluster assembly SufBD core" evidence="3">
    <location>
        <begin position="157"/>
        <end position="377"/>
    </location>
</feature>
<dbReference type="InterPro" id="IPR055346">
    <property type="entry name" value="Fe-S_cluster_assembly_SufBD"/>
</dbReference>
<organism evidence="4 5">
    <name type="scientific">Amnibacterium flavum</name>
    <dbReference type="NCBI Taxonomy" id="2173173"/>
    <lineage>
        <taxon>Bacteria</taxon>
        <taxon>Bacillati</taxon>
        <taxon>Actinomycetota</taxon>
        <taxon>Actinomycetes</taxon>
        <taxon>Micrococcales</taxon>
        <taxon>Microbacteriaceae</taxon>
        <taxon>Amnibacterium</taxon>
    </lineage>
</organism>
<feature type="region of interest" description="Disordered" evidence="2">
    <location>
        <begin position="1"/>
        <end position="32"/>
    </location>
</feature>
<dbReference type="PANTHER" id="PTHR43575:SF1">
    <property type="entry name" value="PROTEIN ABCI7, CHLOROPLASTIC"/>
    <property type="match status" value="1"/>
</dbReference>
<evidence type="ECO:0000259" key="3">
    <source>
        <dbReference type="Pfam" id="PF01458"/>
    </source>
</evidence>
<dbReference type="AlphaFoldDB" id="A0A2V1HX98"/>
<sequence length="410" mass="43520">MSDEVTDLSTPEGDTAVEVTGTGTRPSIISDATTRHGDVPVQTRNARFTSADVADYPEVTGREGNWKLTPVDRIGDLIAGELDGGRYEFAAATVPGIDVSWVPRSDERIGLAGIPEEKSSANAWSTFGEALAITISGEELVELTVDRSSFGSGARGAHTIIEAKPFSNAVVVLDNSGAATLSENVEIIVGDSARLTLVTVQDFDDDARYLATHFGSVGRDSYLKHVVVSLGGSIVRVNPSVTLGQPGAEGELLGIYFSDAGQHLEQQVFMFHKAPNTKGRVNYKGALQGQGARSVWIGDVLIGPDASGTDSYEQNRNLVLTDGTRADSIPNLEIETGDILGAGHASATGRFDDEQLFYLRSRGISEEQARRLVVRGFLVEIVQKIGSPALEERLHDAIEAELAGPSAVGA</sequence>
<dbReference type="GO" id="GO:0016226">
    <property type="term" value="P:iron-sulfur cluster assembly"/>
    <property type="evidence" value="ECO:0007669"/>
    <property type="project" value="InterPro"/>
</dbReference>
<dbReference type="OrthoDB" id="9803529at2"/>
<accession>A0A2V1HX98</accession>
<protein>
    <submittedName>
        <fullName evidence="4">Fe-S cluster assembly protein SufD</fullName>
    </submittedName>
</protein>
<reference evidence="4 5" key="1">
    <citation type="submission" date="2018-05" db="EMBL/GenBank/DDBJ databases">
        <title>Amnibacterium sp. M8JJ-5, whole genome shotgun sequence.</title>
        <authorList>
            <person name="Tuo L."/>
        </authorList>
    </citation>
    <scope>NUCLEOTIDE SEQUENCE [LARGE SCALE GENOMIC DNA]</scope>
    <source>
        <strain evidence="4 5">M8JJ-5</strain>
    </source>
</reference>
<dbReference type="Proteomes" id="UP000244893">
    <property type="component" value="Unassembled WGS sequence"/>
</dbReference>
<dbReference type="NCBIfam" id="TIGR01981">
    <property type="entry name" value="sufD"/>
    <property type="match status" value="1"/>
</dbReference>
<evidence type="ECO:0000256" key="2">
    <source>
        <dbReference type="SAM" id="MobiDB-lite"/>
    </source>
</evidence>
<dbReference type="InterPro" id="IPR037284">
    <property type="entry name" value="SUF_FeS_clus_asmbl_SufBD_sf"/>
</dbReference>
<comment type="similarity">
    <text evidence="1">Belongs to the iron-sulfur cluster assembly SufBD family.</text>
</comment>
<keyword evidence="5" id="KW-1185">Reference proteome</keyword>
<dbReference type="PANTHER" id="PTHR43575">
    <property type="entry name" value="PROTEIN ABCI7, CHLOROPLASTIC"/>
    <property type="match status" value="1"/>
</dbReference>
<evidence type="ECO:0000256" key="1">
    <source>
        <dbReference type="ARBA" id="ARBA00043967"/>
    </source>
</evidence>
<name>A0A2V1HX98_9MICO</name>